<feature type="chain" id="PRO_5042614042" evidence="1">
    <location>
        <begin position="30"/>
        <end position="406"/>
    </location>
</feature>
<name>A0AAJ0FQ40_9PEZI</name>
<reference evidence="2" key="1">
    <citation type="submission" date="2023-06" db="EMBL/GenBank/DDBJ databases">
        <title>Genome-scale phylogeny and comparative genomics of the fungal order Sordariales.</title>
        <authorList>
            <consortium name="Lawrence Berkeley National Laboratory"/>
            <person name="Hensen N."/>
            <person name="Bonometti L."/>
            <person name="Westerberg I."/>
            <person name="Brannstrom I.O."/>
            <person name="Guillou S."/>
            <person name="Cros-Aarteil S."/>
            <person name="Calhoun S."/>
            <person name="Haridas S."/>
            <person name="Kuo A."/>
            <person name="Mondo S."/>
            <person name="Pangilinan J."/>
            <person name="Riley R."/>
            <person name="Labutti K."/>
            <person name="Andreopoulos B."/>
            <person name="Lipzen A."/>
            <person name="Chen C."/>
            <person name="Yanf M."/>
            <person name="Daum C."/>
            <person name="Ng V."/>
            <person name="Clum A."/>
            <person name="Steindorff A."/>
            <person name="Ohm R."/>
            <person name="Martin F."/>
            <person name="Silar P."/>
            <person name="Natvig D."/>
            <person name="Lalanne C."/>
            <person name="Gautier V."/>
            <person name="Ament-Velasquez S.L."/>
            <person name="Kruys A."/>
            <person name="Hutchinson M.I."/>
            <person name="Powell A.J."/>
            <person name="Barry K."/>
            <person name="Miller A.N."/>
            <person name="Grigoriev I.V."/>
            <person name="Debuchy R."/>
            <person name="Gladieux P."/>
            <person name="Thoren M.H."/>
            <person name="Johannesson H."/>
        </authorList>
    </citation>
    <scope>NUCLEOTIDE SEQUENCE</scope>
    <source>
        <strain evidence="2">8032-3</strain>
    </source>
</reference>
<evidence type="ECO:0000313" key="2">
    <source>
        <dbReference type="EMBL" id="KAK1770834.1"/>
    </source>
</evidence>
<dbReference type="Proteomes" id="UP001244011">
    <property type="component" value="Unassembled WGS sequence"/>
</dbReference>
<keyword evidence="3" id="KW-1185">Reference proteome</keyword>
<evidence type="ECO:0000256" key="1">
    <source>
        <dbReference type="SAM" id="SignalP"/>
    </source>
</evidence>
<comment type="caution">
    <text evidence="2">The sequence shown here is derived from an EMBL/GenBank/DDBJ whole genome shotgun (WGS) entry which is preliminary data.</text>
</comment>
<dbReference type="GeneID" id="85309039"/>
<dbReference type="RefSeq" id="XP_060287047.1">
    <property type="nucleotide sequence ID" value="XM_060425852.1"/>
</dbReference>
<gene>
    <name evidence="2" type="ORF">QBC33DRAFT_511646</name>
</gene>
<organism evidence="2 3">
    <name type="scientific">Phialemonium atrogriseum</name>
    <dbReference type="NCBI Taxonomy" id="1093897"/>
    <lineage>
        <taxon>Eukaryota</taxon>
        <taxon>Fungi</taxon>
        <taxon>Dikarya</taxon>
        <taxon>Ascomycota</taxon>
        <taxon>Pezizomycotina</taxon>
        <taxon>Sordariomycetes</taxon>
        <taxon>Sordariomycetidae</taxon>
        <taxon>Cephalothecales</taxon>
        <taxon>Cephalothecaceae</taxon>
        <taxon>Phialemonium</taxon>
    </lineage>
</organism>
<keyword evidence="1" id="KW-0732">Signal</keyword>
<feature type="signal peptide" evidence="1">
    <location>
        <begin position="1"/>
        <end position="29"/>
    </location>
</feature>
<protein>
    <submittedName>
        <fullName evidence="2">Uncharacterized protein</fullName>
    </submittedName>
</protein>
<sequence length="406" mass="44696">MSRRKHDPSRSLAFLFLLLCILLPHVALSQRLEACHACVPTSVRNQAAIGFDLGQSYGTSVAYLDNGTTINLAKVAGSPKYMALTERLMRTPPLESGLRRPFWRRMTRLAMLTLGLPANREIAVLAKMVADLKAETKAALGAPFGMVVVTAPWQDVWRDDGTLDSDLYDALVLAGVKPWTFDLGGGPVYMGELNTVLGASGRWLCEPYGCGDTDEDDTYQGVFFISFTNRSLYTSFQRARCFYKHSWQSLSAIDAEYGLDEMAKAATPAQFWDAVRARLASRVAEHTKHRRHGHYTITVAVEIVVVAGEAADNPDFLGVVRDVVRDIPRVHRICFDGEVGCEQGTAVKADVELVVLDDPAFAAARGSALLSRLVLEGRWYCSSAECCAESQYLKVGGPWDKTHVEL</sequence>
<proteinExistence type="predicted"/>
<evidence type="ECO:0000313" key="3">
    <source>
        <dbReference type="Proteomes" id="UP001244011"/>
    </source>
</evidence>
<dbReference type="EMBL" id="MU838999">
    <property type="protein sequence ID" value="KAK1770834.1"/>
    <property type="molecule type" value="Genomic_DNA"/>
</dbReference>
<dbReference type="AlphaFoldDB" id="A0AAJ0FQ40"/>
<accession>A0AAJ0FQ40</accession>